<organism evidence="3 4">
    <name type="scientific">Phasianus colchicus</name>
    <name type="common">Common pheasant</name>
    <dbReference type="NCBI Taxonomy" id="9054"/>
    <lineage>
        <taxon>Eukaryota</taxon>
        <taxon>Metazoa</taxon>
        <taxon>Chordata</taxon>
        <taxon>Craniata</taxon>
        <taxon>Vertebrata</taxon>
        <taxon>Euteleostomi</taxon>
        <taxon>Archelosauria</taxon>
        <taxon>Archosauria</taxon>
        <taxon>Dinosauria</taxon>
        <taxon>Saurischia</taxon>
        <taxon>Theropoda</taxon>
        <taxon>Coelurosauria</taxon>
        <taxon>Aves</taxon>
        <taxon>Neognathae</taxon>
        <taxon>Galloanserae</taxon>
        <taxon>Galliformes</taxon>
        <taxon>Phasianidae</taxon>
        <taxon>Phasianinae</taxon>
        <taxon>Phasianus</taxon>
    </lineage>
</organism>
<dbReference type="Proteomes" id="UP000472261">
    <property type="component" value="Unplaced"/>
</dbReference>
<feature type="domain" description="C-type lectin" evidence="2">
    <location>
        <begin position="36"/>
        <end position="116"/>
    </location>
</feature>
<dbReference type="InterPro" id="IPR001304">
    <property type="entry name" value="C-type_lectin-like"/>
</dbReference>
<keyword evidence="1" id="KW-0732">Signal</keyword>
<evidence type="ECO:0000313" key="4">
    <source>
        <dbReference type="Proteomes" id="UP000472261"/>
    </source>
</evidence>
<dbReference type="PROSITE" id="PS50041">
    <property type="entry name" value="C_TYPE_LECTIN_2"/>
    <property type="match status" value="1"/>
</dbReference>
<feature type="chain" id="PRO_5025658574" description="C-type lectin domain-containing protein" evidence="1">
    <location>
        <begin position="24"/>
        <end position="124"/>
    </location>
</feature>
<dbReference type="InterPro" id="IPR016187">
    <property type="entry name" value="CTDL_fold"/>
</dbReference>
<reference evidence="3" key="1">
    <citation type="submission" date="2025-08" db="UniProtKB">
        <authorList>
            <consortium name="Ensembl"/>
        </authorList>
    </citation>
    <scope>IDENTIFICATION</scope>
</reference>
<reference evidence="3" key="2">
    <citation type="submission" date="2025-09" db="UniProtKB">
        <authorList>
            <consortium name="Ensembl"/>
        </authorList>
    </citation>
    <scope>IDENTIFICATION</scope>
</reference>
<dbReference type="Ensembl" id="ENSPCLT00000013249.1">
    <property type="protein sequence ID" value="ENSPCLP00000009838.1"/>
    <property type="gene ID" value="ENSPCLG00000008095.1"/>
</dbReference>
<accession>A0A669PU93</accession>
<feature type="signal peptide" evidence="1">
    <location>
        <begin position="1"/>
        <end position="23"/>
    </location>
</feature>
<dbReference type="SUPFAM" id="SSF56436">
    <property type="entry name" value="C-type lectin-like"/>
    <property type="match status" value="1"/>
</dbReference>
<proteinExistence type="predicted"/>
<dbReference type="AlphaFoldDB" id="A0A669PU93"/>
<dbReference type="InterPro" id="IPR016186">
    <property type="entry name" value="C-type_lectin-like/link_sf"/>
</dbReference>
<dbReference type="Gene3D" id="3.10.100.10">
    <property type="entry name" value="Mannose-Binding Protein A, subunit A"/>
    <property type="match status" value="1"/>
</dbReference>
<keyword evidence="4" id="KW-1185">Reference proteome</keyword>
<evidence type="ECO:0000313" key="3">
    <source>
        <dbReference type="Ensembl" id="ENSPCLP00000009838.1"/>
    </source>
</evidence>
<sequence>RMMAARCALLLLCCMVLLQVVGARYLLSCPEGWSYYKLNCFRYFPQRRTWEEAEEHCQNSYSGAHLAWVEEPKEAATLSQVIMYYQRTQPVWLGLECPQSTCFLLPPMGPLWAEGTWELLPPPC</sequence>
<name>A0A669PU93_PHACC</name>
<evidence type="ECO:0000256" key="1">
    <source>
        <dbReference type="SAM" id="SignalP"/>
    </source>
</evidence>
<evidence type="ECO:0000259" key="2">
    <source>
        <dbReference type="PROSITE" id="PS50041"/>
    </source>
</evidence>
<dbReference type="Pfam" id="PF00059">
    <property type="entry name" value="Lectin_C"/>
    <property type="match status" value="1"/>
</dbReference>
<protein>
    <recommendedName>
        <fullName evidence="2">C-type lectin domain-containing protein</fullName>
    </recommendedName>
</protein>
<dbReference type="OMA" id="PCLHEAK"/>